<dbReference type="Proteomes" id="UP000176420">
    <property type="component" value="Unassembled WGS sequence"/>
</dbReference>
<keyword evidence="1" id="KW-0472">Membrane</keyword>
<sequence>MKKLKIVLIIVGIVIVVIFGVVYFSNSLAKSGLCRPGTKFMHGPFGEKFCYTPSGYEGKPCDKASDCGSGRCILVDENKTIGKGVCQDITYGCVRFADDNGSFDSMICLD</sequence>
<feature type="transmembrane region" description="Helical" evidence="1">
    <location>
        <begin position="6"/>
        <end position="25"/>
    </location>
</feature>
<dbReference type="AlphaFoldDB" id="A0A1G2BEQ8"/>
<dbReference type="EMBL" id="MHKI01000006">
    <property type="protein sequence ID" value="OGY87644.1"/>
    <property type="molecule type" value="Genomic_DNA"/>
</dbReference>
<evidence type="ECO:0000313" key="3">
    <source>
        <dbReference type="Proteomes" id="UP000176420"/>
    </source>
</evidence>
<evidence type="ECO:0000313" key="2">
    <source>
        <dbReference type="EMBL" id="OGY87644.1"/>
    </source>
</evidence>
<proteinExistence type="predicted"/>
<evidence type="ECO:0000256" key="1">
    <source>
        <dbReference type="SAM" id="Phobius"/>
    </source>
</evidence>
<protein>
    <submittedName>
        <fullName evidence="2">Uncharacterized protein</fullName>
    </submittedName>
</protein>
<keyword evidence="1" id="KW-1133">Transmembrane helix</keyword>
<comment type="caution">
    <text evidence="2">The sequence shown here is derived from an EMBL/GenBank/DDBJ whole genome shotgun (WGS) entry which is preliminary data.</text>
</comment>
<gene>
    <name evidence="2" type="ORF">A2319_04305</name>
</gene>
<keyword evidence="1" id="KW-0812">Transmembrane</keyword>
<reference evidence="2 3" key="1">
    <citation type="journal article" date="2016" name="Nat. Commun.">
        <title>Thousands of microbial genomes shed light on interconnected biogeochemical processes in an aquifer system.</title>
        <authorList>
            <person name="Anantharaman K."/>
            <person name="Brown C.T."/>
            <person name="Hug L.A."/>
            <person name="Sharon I."/>
            <person name="Castelle C.J."/>
            <person name="Probst A.J."/>
            <person name="Thomas B.C."/>
            <person name="Singh A."/>
            <person name="Wilkins M.J."/>
            <person name="Karaoz U."/>
            <person name="Brodie E.L."/>
            <person name="Williams K.H."/>
            <person name="Hubbard S.S."/>
            <person name="Banfield J.F."/>
        </authorList>
    </citation>
    <scope>NUCLEOTIDE SEQUENCE [LARGE SCALE GENOMIC DNA]</scope>
</reference>
<name>A0A1G2BEQ8_9BACT</name>
<organism evidence="2 3">
    <name type="scientific">Candidatus Kerfeldbacteria bacterium RIFOXYB2_FULL_38_14</name>
    <dbReference type="NCBI Taxonomy" id="1798547"/>
    <lineage>
        <taxon>Bacteria</taxon>
        <taxon>Candidatus Kerfeldiibacteriota</taxon>
    </lineage>
</organism>
<accession>A0A1G2BEQ8</accession>